<proteinExistence type="predicted"/>
<protein>
    <submittedName>
        <fullName evidence="1">Uncharacterized protein</fullName>
    </submittedName>
</protein>
<dbReference type="Proteomes" id="UP001148786">
    <property type="component" value="Unassembled WGS sequence"/>
</dbReference>
<organism evidence="1 2">
    <name type="scientific">Agrocybe chaxingu</name>
    <dbReference type="NCBI Taxonomy" id="84603"/>
    <lineage>
        <taxon>Eukaryota</taxon>
        <taxon>Fungi</taxon>
        <taxon>Dikarya</taxon>
        <taxon>Basidiomycota</taxon>
        <taxon>Agaricomycotina</taxon>
        <taxon>Agaricomycetes</taxon>
        <taxon>Agaricomycetidae</taxon>
        <taxon>Agaricales</taxon>
        <taxon>Agaricineae</taxon>
        <taxon>Strophariaceae</taxon>
        <taxon>Agrocybe</taxon>
    </lineage>
</organism>
<evidence type="ECO:0000313" key="1">
    <source>
        <dbReference type="EMBL" id="KAJ3500717.1"/>
    </source>
</evidence>
<gene>
    <name evidence="1" type="ORF">NLJ89_g9665</name>
</gene>
<name>A0A9W8MQZ8_9AGAR</name>
<dbReference type="AlphaFoldDB" id="A0A9W8MQZ8"/>
<reference evidence="1" key="1">
    <citation type="submission" date="2022-07" db="EMBL/GenBank/DDBJ databases">
        <title>Genome Sequence of Agrocybe chaxingu.</title>
        <authorList>
            <person name="Buettner E."/>
        </authorList>
    </citation>
    <scope>NUCLEOTIDE SEQUENCE</scope>
    <source>
        <strain evidence="1">MP-N11</strain>
    </source>
</reference>
<accession>A0A9W8MQZ8</accession>
<dbReference type="EMBL" id="JANKHO010001555">
    <property type="protein sequence ID" value="KAJ3500717.1"/>
    <property type="molecule type" value="Genomic_DNA"/>
</dbReference>
<sequence>MMHSLLQQVAHLLFGKLKAPTVASKPGILRIGPPNVLSLPAPQIPAQYHVLIAGTRDKNYRQGELIGSLREAMESQALQLLLHRKLGYLANGVEIVATK</sequence>
<comment type="caution">
    <text evidence="1">The sequence shown here is derived from an EMBL/GenBank/DDBJ whole genome shotgun (WGS) entry which is preliminary data.</text>
</comment>
<keyword evidence="2" id="KW-1185">Reference proteome</keyword>
<evidence type="ECO:0000313" key="2">
    <source>
        <dbReference type="Proteomes" id="UP001148786"/>
    </source>
</evidence>